<dbReference type="EMBL" id="MTYH01000052">
    <property type="protein sequence ID" value="PNP42030.1"/>
    <property type="molecule type" value="Genomic_DNA"/>
</dbReference>
<dbReference type="SMART" id="SM00066">
    <property type="entry name" value="GAL4"/>
    <property type="match status" value="1"/>
</dbReference>
<feature type="domain" description="Zn(2)-C6 fungal-type" evidence="8">
    <location>
        <begin position="11"/>
        <end position="39"/>
    </location>
</feature>
<keyword evidence="5" id="KW-0804">Transcription</keyword>
<dbReference type="PROSITE" id="PS50048">
    <property type="entry name" value="ZN2_CY6_FUNGAL_2"/>
    <property type="match status" value="1"/>
</dbReference>
<keyword evidence="3" id="KW-0805">Transcription regulation</keyword>
<evidence type="ECO:0000313" key="9">
    <source>
        <dbReference type="EMBL" id="PNP42030.1"/>
    </source>
</evidence>
<feature type="compositionally biased region" description="Polar residues" evidence="7">
    <location>
        <begin position="81"/>
        <end position="90"/>
    </location>
</feature>
<dbReference type="PANTHER" id="PTHR36206">
    <property type="entry name" value="ASPERCRYPTIN BIOSYNTHESIS CLUSTER-SPECIFIC TRANSCRIPTION REGULATOR ATNN-RELATED"/>
    <property type="match status" value="1"/>
</dbReference>
<dbReference type="Gene3D" id="4.10.240.10">
    <property type="entry name" value="Zn(2)-C6 fungal-type DNA-binding domain"/>
    <property type="match status" value="1"/>
</dbReference>
<comment type="caution">
    <text evidence="9">The sequence shown here is derived from an EMBL/GenBank/DDBJ whole genome shotgun (WGS) entry which is preliminary data.</text>
</comment>
<accession>A0A2K0T936</accession>
<dbReference type="AlphaFoldDB" id="A0A2K0T936"/>
<dbReference type="PROSITE" id="PS00463">
    <property type="entry name" value="ZN2_CY6_FUNGAL_1"/>
    <property type="match status" value="1"/>
</dbReference>
<dbReference type="Pfam" id="PF00172">
    <property type="entry name" value="Zn_clus"/>
    <property type="match status" value="1"/>
</dbReference>
<name>A0A2K0T936_9HYPO</name>
<keyword evidence="6" id="KW-0539">Nucleus</keyword>
<evidence type="ECO:0000256" key="6">
    <source>
        <dbReference type="ARBA" id="ARBA00023242"/>
    </source>
</evidence>
<evidence type="ECO:0000256" key="5">
    <source>
        <dbReference type="ARBA" id="ARBA00023163"/>
    </source>
</evidence>
<dbReference type="OrthoDB" id="3477330at2759"/>
<reference evidence="9 10" key="1">
    <citation type="submission" date="2017-02" db="EMBL/GenBank/DDBJ databases">
        <title>Genomes of Trichoderma spp. with biocontrol activity.</title>
        <authorList>
            <person name="Gardiner D."/>
            <person name="Kazan K."/>
            <person name="Vos C."/>
            <person name="Harvey P."/>
        </authorList>
    </citation>
    <scope>NUCLEOTIDE SEQUENCE [LARGE SCALE GENOMIC DNA]</scope>
    <source>
        <strain evidence="9 10">A5MH</strain>
    </source>
</reference>
<dbReference type="PANTHER" id="PTHR36206:SF13">
    <property type="entry name" value="TRANSCRIPTIONAL REGULATORY PROTEIN MOC3"/>
    <property type="match status" value="1"/>
</dbReference>
<gene>
    <name evidence="9" type="ORF">TGAMA5MH_06209</name>
</gene>
<dbReference type="InterPro" id="IPR001138">
    <property type="entry name" value="Zn2Cys6_DnaBD"/>
</dbReference>
<dbReference type="CDD" id="cd00067">
    <property type="entry name" value="GAL4"/>
    <property type="match status" value="1"/>
</dbReference>
<keyword evidence="2" id="KW-0862">Zinc</keyword>
<dbReference type="Proteomes" id="UP000236546">
    <property type="component" value="Unassembled WGS sequence"/>
</dbReference>
<feature type="compositionally biased region" description="Basic and acidic residues" evidence="7">
    <location>
        <begin position="67"/>
        <end position="79"/>
    </location>
</feature>
<evidence type="ECO:0000256" key="1">
    <source>
        <dbReference type="ARBA" id="ARBA00022723"/>
    </source>
</evidence>
<dbReference type="SUPFAM" id="SSF57701">
    <property type="entry name" value="Zn2/Cys6 DNA-binding domain"/>
    <property type="match status" value="1"/>
</dbReference>
<evidence type="ECO:0000256" key="2">
    <source>
        <dbReference type="ARBA" id="ARBA00022833"/>
    </source>
</evidence>
<dbReference type="InterPro" id="IPR021858">
    <property type="entry name" value="Fun_TF"/>
</dbReference>
<evidence type="ECO:0000256" key="7">
    <source>
        <dbReference type="SAM" id="MobiDB-lite"/>
    </source>
</evidence>
<dbReference type="InterPro" id="IPR052360">
    <property type="entry name" value="Transcr_Regulatory_Proteins"/>
</dbReference>
<keyword evidence="1" id="KW-0479">Metal-binding</keyword>
<proteinExistence type="predicted"/>
<dbReference type="GO" id="GO:0000981">
    <property type="term" value="F:DNA-binding transcription factor activity, RNA polymerase II-specific"/>
    <property type="evidence" value="ECO:0007669"/>
    <property type="project" value="InterPro"/>
</dbReference>
<keyword evidence="4" id="KW-0238">DNA-binding</keyword>
<sequence>MSEIKRRTRTGCLTCRARRVKCDERKPACNRCAIANVECAGYAPRRQIEVRAPSHRGASLSQQNSPADDHDGIGDDEFRVSPQNLSSQSLGAGSTPSGPGSGPASGPSPSTSAQPALPRPQFRVDGLPLVGLPSNPRMSYRPCAAAREVLSYHQYFFRTSLMLFPADRLPFWRDRLCEEAWVLEYAQRTILALGCMHRASLMNAMLGEHDLSRGLDTKVIAIQGYTKALQELSGCLDEAEKGLDILTAVLVLMAYFECFAGNIPAAYGHVRTAHYYFAALRSNTSLRVDDLALDSLETTLQTLAWTCYMAVPLPNMLLSIGHTMPTSHIASNSFDLQRSLLQLLVDSGAHDEMWNLMPTQQDPAVLLEKVYRLQRDLREWRDVHSHLHPNLELDTASLASLGSSEESHFPIPPSPFLPMPLHLCLSGAMFNFLTARILWTLCLYDKSQDAKKLESESYIYFYQTMRFAATHAMNTHSRTLPSAVYSTDVPVSGEEMDHSFLPILYIAGQCSPWPSWLRWIAQLMQQIGEQGLFNGYVLSASLKVLHKMELSHNLLSTDRIERYPSPALRIISMLIPETSAQGFMCYYAKPSRFNSGWINRETLTYYPIAQARFSPELDDNSAAKREIDIYDEQRSMEEQFTWEWILNRPIASSWKSRSSQARFNFDDILRDHMNGSRLLPIHQRTPSGSVVGYQ</sequence>
<dbReference type="Pfam" id="PF11951">
    <property type="entry name" value="Fungal_trans_2"/>
    <property type="match status" value="1"/>
</dbReference>
<evidence type="ECO:0000313" key="10">
    <source>
        <dbReference type="Proteomes" id="UP000236546"/>
    </source>
</evidence>
<dbReference type="GO" id="GO:0003677">
    <property type="term" value="F:DNA binding"/>
    <property type="evidence" value="ECO:0007669"/>
    <property type="project" value="UniProtKB-KW"/>
</dbReference>
<dbReference type="InterPro" id="IPR036864">
    <property type="entry name" value="Zn2-C6_fun-type_DNA-bd_sf"/>
</dbReference>
<feature type="compositionally biased region" description="Low complexity" evidence="7">
    <location>
        <begin position="91"/>
        <end position="116"/>
    </location>
</feature>
<organism evidence="9 10">
    <name type="scientific">Trichoderma gamsii</name>
    <dbReference type="NCBI Taxonomy" id="398673"/>
    <lineage>
        <taxon>Eukaryota</taxon>
        <taxon>Fungi</taxon>
        <taxon>Dikarya</taxon>
        <taxon>Ascomycota</taxon>
        <taxon>Pezizomycotina</taxon>
        <taxon>Sordariomycetes</taxon>
        <taxon>Hypocreomycetidae</taxon>
        <taxon>Hypocreales</taxon>
        <taxon>Hypocreaceae</taxon>
        <taxon>Trichoderma</taxon>
    </lineage>
</organism>
<protein>
    <recommendedName>
        <fullName evidence="8">Zn(2)-C6 fungal-type domain-containing protein</fullName>
    </recommendedName>
</protein>
<evidence type="ECO:0000256" key="3">
    <source>
        <dbReference type="ARBA" id="ARBA00023015"/>
    </source>
</evidence>
<feature type="region of interest" description="Disordered" evidence="7">
    <location>
        <begin position="52"/>
        <end position="119"/>
    </location>
</feature>
<evidence type="ECO:0000259" key="8">
    <source>
        <dbReference type="PROSITE" id="PS50048"/>
    </source>
</evidence>
<dbReference type="GO" id="GO:0008270">
    <property type="term" value="F:zinc ion binding"/>
    <property type="evidence" value="ECO:0007669"/>
    <property type="project" value="InterPro"/>
</dbReference>
<evidence type="ECO:0000256" key="4">
    <source>
        <dbReference type="ARBA" id="ARBA00023125"/>
    </source>
</evidence>